<evidence type="ECO:0008006" key="13">
    <source>
        <dbReference type="Google" id="ProtNLM"/>
    </source>
</evidence>
<keyword evidence="4 7" id="KW-0863">Zinc-finger</keyword>
<evidence type="ECO:0000259" key="10">
    <source>
        <dbReference type="PROSITE" id="PS51873"/>
    </source>
</evidence>
<dbReference type="GO" id="GO:0008270">
    <property type="term" value="F:zinc ion binding"/>
    <property type="evidence" value="ECO:0007669"/>
    <property type="project" value="UniProtKB-KW"/>
</dbReference>
<keyword evidence="5" id="KW-0833">Ubl conjugation pathway</keyword>
<evidence type="ECO:0000256" key="7">
    <source>
        <dbReference type="PROSITE-ProRule" id="PRU00175"/>
    </source>
</evidence>
<feature type="compositionally biased region" description="Acidic residues" evidence="8">
    <location>
        <begin position="50"/>
        <end position="61"/>
    </location>
</feature>
<feature type="compositionally biased region" description="Polar residues" evidence="8">
    <location>
        <begin position="101"/>
        <end position="118"/>
    </location>
</feature>
<evidence type="ECO:0000259" key="9">
    <source>
        <dbReference type="PROSITE" id="PS50089"/>
    </source>
</evidence>
<feature type="compositionally biased region" description="Basic and acidic residues" evidence="8">
    <location>
        <begin position="62"/>
        <end position="86"/>
    </location>
</feature>
<dbReference type="SUPFAM" id="SSF57850">
    <property type="entry name" value="RING/U-box"/>
    <property type="match status" value="2"/>
</dbReference>
<sequence>MGNTSTKPSHDDLFDLRGASRRHPAPPPAQPKKKNDGRAHRKVSPRQLIEDNDDDISDGDDRDAVHPRRSSRAESHTKSETTDRSGTRKKKASVRRDSGHDSSLVSVRSSTTKSGQARQSRKAERRKHSDRERRFISRELYELDDAFSRTATNSRAAPHDHLTDYLNERRRALQFRRGKHGRRGSASHGPPLHPDEHNHPSSGGTSSSDEVSHLHQKTSLLHRPRTPQQPPSTPQTQECPICTCILPITRFPKHPATSTCTHLPTTCRRCLRMWLHTSFQTKLWDQLTCPECGAQLQHADVQRCAGKRVFEKYDGLATKAVLEGMEGFRWCLVKDTRRKRGKKAGEKAVAKGKGKGREANKVAGGGCGSGQIHGAGPKMECVGCGTVQCVNHAILWHEGETCAEYDYRTDSRLKKAEEEASKELIKQTTKKCPSCNRNIEKSSGCDHMTCKLFLLTQVVGSCYGSAERFFIVGSKCKHEFCWLCMAAYDPIRKQGNHMHRSNCQYFRVS</sequence>
<evidence type="ECO:0000313" key="11">
    <source>
        <dbReference type="EMBL" id="PVI02323.1"/>
    </source>
</evidence>
<keyword evidence="6" id="KW-0862">Zinc</keyword>
<evidence type="ECO:0000256" key="4">
    <source>
        <dbReference type="ARBA" id="ARBA00022771"/>
    </source>
</evidence>
<evidence type="ECO:0000313" key="12">
    <source>
        <dbReference type="Proteomes" id="UP000244855"/>
    </source>
</evidence>
<evidence type="ECO:0000256" key="6">
    <source>
        <dbReference type="ARBA" id="ARBA00022833"/>
    </source>
</evidence>
<dbReference type="Proteomes" id="UP000244855">
    <property type="component" value="Unassembled WGS sequence"/>
</dbReference>
<gene>
    <name evidence="11" type="ORF">DM02DRAFT_308023</name>
</gene>
<keyword evidence="3" id="KW-0677">Repeat</keyword>
<dbReference type="Gene3D" id="3.30.40.10">
    <property type="entry name" value="Zinc/RING finger domain, C3HC4 (zinc finger)"/>
    <property type="match status" value="1"/>
</dbReference>
<evidence type="ECO:0000256" key="2">
    <source>
        <dbReference type="ARBA" id="ARBA00022723"/>
    </source>
</evidence>
<evidence type="ECO:0000256" key="8">
    <source>
        <dbReference type="SAM" id="MobiDB-lite"/>
    </source>
</evidence>
<feature type="domain" description="RING-type" evidence="10">
    <location>
        <begin position="235"/>
        <end position="509"/>
    </location>
</feature>
<dbReference type="InterPro" id="IPR001841">
    <property type="entry name" value="Znf_RING"/>
</dbReference>
<dbReference type="Gene3D" id="1.20.120.1750">
    <property type="match status" value="1"/>
</dbReference>
<dbReference type="InterPro" id="IPR044066">
    <property type="entry name" value="TRIAD_supradom"/>
</dbReference>
<dbReference type="GO" id="GO:0016567">
    <property type="term" value="P:protein ubiquitination"/>
    <property type="evidence" value="ECO:0007669"/>
    <property type="project" value="InterPro"/>
</dbReference>
<dbReference type="InterPro" id="IPR031127">
    <property type="entry name" value="E3_UB_ligase_RBR"/>
</dbReference>
<dbReference type="EMBL" id="KZ805344">
    <property type="protein sequence ID" value="PVI02323.1"/>
    <property type="molecule type" value="Genomic_DNA"/>
</dbReference>
<feature type="compositionally biased region" description="Basic residues" evidence="8">
    <location>
        <begin position="214"/>
        <end position="225"/>
    </location>
</feature>
<feature type="compositionally biased region" description="Basic residues" evidence="8">
    <location>
        <begin position="176"/>
        <end position="185"/>
    </location>
</feature>
<organism evidence="11 12">
    <name type="scientific">Periconia macrospinosa</name>
    <dbReference type="NCBI Taxonomy" id="97972"/>
    <lineage>
        <taxon>Eukaryota</taxon>
        <taxon>Fungi</taxon>
        <taxon>Dikarya</taxon>
        <taxon>Ascomycota</taxon>
        <taxon>Pezizomycotina</taxon>
        <taxon>Dothideomycetes</taxon>
        <taxon>Pleosporomycetidae</taxon>
        <taxon>Pleosporales</taxon>
        <taxon>Massarineae</taxon>
        <taxon>Periconiaceae</taxon>
        <taxon>Periconia</taxon>
    </lineage>
</organism>
<dbReference type="InterPro" id="IPR013083">
    <property type="entry name" value="Znf_RING/FYVE/PHD"/>
</dbReference>
<keyword evidence="1" id="KW-0808">Transferase</keyword>
<dbReference type="PANTHER" id="PTHR11685">
    <property type="entry name" value="RBR FAMILY RING FINGER AND IBR DOMAIN-CONTAINING"/>
    <property type="match status" value="1"/>
</dbReference>
<reference evidence="11 12" key="1">
    <citation type="journal article" date="2018" name="Sci. Rep.">
        <title>Comparative genomics provides insights into the lifestyle and reveals functional heterogeneity of dark septate endophytic fungi.</title>
        <authorList>
            <person name="Knapp D.G."/>
            <person name="Nemeth J.B."/>
            <person name="Barry K."/>
            <person name="Hainaut M."/>
            <person name="Henrissat B."/>
            <person name="Johnson J."/>
            <person name="Kuo A."/>
            <person name="Lim J.H.P."/>
            <person name="Lipzen A."/>
            <person name="Nolan M."/>
            <person name="Ohm R.A."/>
            <person name="Tamas L."/>
            <person name="Grigoriev I.V."/>
            <person name="Spatafora J.W."/>
            <person name="Nagy L.G."/>
            <person name="Kovacs G.M."/>
        </authorList>
    </citation>
    <scope>NUCLEOTIDE SEQUENCE [LARGE SCALE GENOMIC DNA]</scope>
    <source>
        <strain evidence="11 12">DSE2036</strain>
    </source>
</reference>
<dbReference type="STRING" id="97972.A0A2V1DVF5"/>
<feature type="domain" description="RING-type" evidence="9">
    <location>
        <begin position="239"/>
        <end position="292"/>
    </location>
</feature>
<name>A0A2V1DVF5_9PLEO</name>
<keyword evidence="2" id="KW-0479">Metal-binding</keyword>
<feature type="region of interest" description="Disordered" evidence="8">
    <location>
        <begin position="176"/>
        <end position="237"/>
    </location>
</feature>
<evidence type="ECO:0000256" key="3">
    <source>
        <dbReference type="ARBA" id="ARBA00022737"/>
    </source>
</evidence>
<evidence type="ECO:0000256" key="5">
    <source>
        <dbReference type="ARBA" id="ARBA00022786"/>
    </source>
</evidence>
<dbReference type="OrthoDB" id="1431934at2759"/>
<dbReference type="AlphaFoldDB" id="A0A2V1DVF5"/>
<feature type="region of interest" description="Disordered" evidence="8">
    <location>
        <begin position="1"/>
        <end position="132"/>
    </location>
</feature>
<accession>A0A2V1DVF5</accession>
<protein>
    <recommendedName>
        <fullName evidence="13">RING-type domain-containing protein</fullName>
    </recommendedName>
</protein>
<dbReference type="GO" id="GO:0004842">
    <property type="term" value="F:ubiquitin-protein transferase activity"/>
    <property type="evidence" value="ECO:0007669"/>
    <property type="project" value="InterPro"/>
</dbReference>
<evidence type="ECO:0000256" key="1">
    <source>
        <dbReference type="ARBA" id="ARBA00022679"/>
    </source>
</evidence>
<dbReference type="PROSITE" id="PS50089">
    <property type="entry name" value="ZF_RING_2"/>
    <property type="match status" value="1"/>
</dbReference>
<proteinExistence type="predicted"/>
<keyword evidence="12" id="KW-1185">Reference proteome</keyword>
<dbReference type="PROSITE" id="PS51873">
    <property type="entry name" value="TRIAD"/>
    <property type="match status" value="1"/>
</dbReference>